<proteinExistence type="predicted"/>
<gene>
    <name evidence="1" type="ORF">GALL_139350</name>
</gene>
<protein>
    <submittedName>
        <fullName evidence="1">Uncharacterized protein</fullName>
    </submittedName>
</protein>
<comment type="caution">
    <text evidence="1">The sequence shown here is derived from an EMBL/GenBank/DDBJ whole genome shotgun (WGS) entry which is preliminary data.</text>
</comment>
<dbReference type="AlphaFoldDB" id="A0A1J5SVD0"/>
<organism evidence="1">
    <name type="scientific">mine drainage metagenome</name>
    <dbReference type="NCBI Taxonomy" id="410659"/>
    <lineage>
        <taxon>unclassified sequences</taxon>
        <taxon>metagenomes</taxon>
        <taxon>ecological metagenomes</taxon>
    </lineage>
</organism>
<accession>A0A1J5SVD0</accession>
<evidence type="ECO:0000313" key="1">
    <source>
        <dbReference type="EMBL" id="OIR03998.1"/>
    </source>
</evidence>
<dbReference type="EMBL" id="MLJW01000061">
    <property type="protein sequence ID" value="OIR03998.1"/>
    <property type="molecule type" value="Genomic_DNA"/>
</dbReference>
<sequence length="49" mass="5545">MTLPLRPLTSASEGRPRNVRECTDKLISVVTRHIARVATPGFTLTNRRR</sequence>
<name>A0A1J5SVD0_9ZZZZ</name>
<reference evidence="1" key="1">
    <citation type="submission" date="2016-10" db="EMBL/GenBank/DDBJ databases">
        <title>Sequence of Gallionella enrichment culture.</title>
        <authorList>
            <person name="Poehlein A."/>
            <person name="Muehling M."/>
            <person name="Daniel R."/>
        </authorList>
    </citation>
    <scope>NUCLEOTIDE SEQUENCE</scope>
</reference>